<evidence type="ECO:0000256" key="4">
    <source>
        <dbReference type="ARBA" id="ARBA00022827"/>
    </source>
</evidence>
<feature type="domain" description="FAD-binding PCMH-type" evidence="6">
    <location>
        <begin position="31"/>
        <end position="203"/>
    </location>
</feature>
<protein>
    <recommendedName>
        <fullName evidence="6">FAD-binding PCMH-type domain-containing protein</fullName>
    </recommendedName>
</protein>
<evidence type="ECO:0000256" key="3">
    <source>
        <dbReference type="ARBA" id="ARBA00022630"/>
    </source>
</evidence>
<dbReference type="InterPro" id="IPR016167">
    <property type="entry name" value="FAD-bd_PCMH_sub1"/>
</dbReference>
<name>A0A067MZX0_BOTB1</name>
<reference evidence="8" key="1">
    <citation type="journal article" date="2014" name="Proc. Natl. Acad. Sci. U.S.A.">
        <title>Extensive sampling of basidiomycete genomes demonstrates inadequacy of the white-rot/brown-rot paradigm for wood decay fungi.</title>
        <authorList>
            <person name="Riley R."/>
            <person name="Salamov A.A."/>
            <person name="Brown D.W."/>
            <person name="Nagy L.G."/>
            <person name="Floudas D."/>
            <person name="Held B.W."/>
            <person name="Levasseur A."/>
            <person name="Lombard V."/>
            <person name="Morin E."/>
            <person name="Otillar R."/>
            <person name="Lindquist E.A."/>
            <person name="Sun H."/>
            <person name="LaButti K.M."/>
            <person name="Schmutz J."/>
            <person name="Jabbour D."/>
            <person name="Luo H."/>
            <person name="Baker S.E."/>
            <person name="Pisabarro A.G."/>
            <person name="Walton J.D."/>
            <person name="Blanchette R.A."/>
            <person name="Henrissat B."/>
            <person name="Martin F."/>
            <person name="Cullen D."/>
            <person name="Hibbett D.S."/>
            <person name="Grigoriev I.V."/>
        </authorList>
    </citation>
    <scope>NUCLEOTIDE SEQUENCE [LARGE SCALE GENOMIC DNA]</scope>
    <source>
        <strain evidence="8">FD-172 SS1</strain>
    </source>
</reference>
<keyword evidence="8" id="KW-1185">Reference proteome</keyword>
<evidence type="ECO:0000259" key="6">
    <source>
        <dbReference type="PROSITE" id="PS51387"/>
    </source>
</evidence>
<dbReference type="STRING" id="930990.A0A067MZX0"/>
<dbReference type="InterPro" id="IPR012951">
    <property type="entry name" value="BBE"/>
</dbReference>
<dbReference type="HOGENOM" id="CLU_018354_10_0_1"/>
<dbReference type="AlphaFoldDB" id="A0A067MZX0"/>
<dbReference type="InterPro" id="IPR050416">
    <property type="entry name" value="FAD-linked_Oxidoreductase"/>
</dbReference>
<comment type="similarity">
    <text evidence="2">Belongs to the oxygen-dependent FAD-linked oxidoreductase family.</text>
</comment>
<dbReference type="Gene3D" id="3.30.43.10">
    <property type="entry name" value="Uridine Diphospho-n-acetylenolpyruvylglucosamine Reductase, domain 2"/>
    <property type="match status" value="1"/>
</dbReference>
<dbReference type="InterPro" id="IPR006094">
    <property type="entry name" value="Oxid_FAD_bind_N"/>
</dbReference>
<dbReference type="InterPro" id="IPR016169">
    <property type="entry name" value="FAD-bd_PCMH_sub2"/>
</dbReference>
<evidence type="ECO:0000256" key="5">
    <source>
        <dbReference type="ARBA" id="ARBA00023002"/>
    </source>
</evidence>
<organism evidence="7 8">
    <name type="scientific">Botryobasidium botryosum (strain FD-172 SS1)</name>
    <dbReference type="NCBI Taxonomy" id="930990"/>
    <lineage>
        <taxon>Eukaryota</taxon>
        <taxon>Fungi</taxon>
        <taxon>Dikarya</taxon>
        <taxon>Basidiomycota</taxon>
        <taxon>Agaricomycotina</taxon>
        <taxon>Agaricomycetes</taxon>
        <taxon>Cantharellales</taxon>
        <taxon>Botryobasidiaceae</taxon>
        <taxon>Botryobasidium</taxon>
    </lineage>
</organism>
<dbReference type="Gene3D" id="3.40.462.20">
    <property type="match status" value="1"/>
</dbReference>
<keyword evidence="4" id="KW-0274">FAD</keyword>
<dbReference type="Pfam" id="PF01565">
    <property type="entry name" value="FAD_binding_4"/>
    <property type="match status" value="1"/>
</dbReference>
<dbReference type="Gene3D" id="3.30.465.10">
    <property type="match status" value="1"/>
</dbReference>
<comment type="cofactor">
    <cofactor evidence="1">
        <name>FAD</name>
        <dbReference type="ChEBI" id="CHEBI:57692"/>
    </cofactor>
</comment>
<dbReference type="GO" id="GO:0071949">
    <property type="term" value="F:FAD binding"/>
    <property type="evidence" value="ECO:0007669"/>
    <property type="project" value="InterPro"/>
</dbReference>
<evidence type="ECO:0000256" key="1">
    <source>
        <dbReference type="ARBA" id="ARBA00001974"/>
    </source>
</evidence>
<dbReference type="InParanoid" id="A0A067MZX0"/>
<dbReference type="Pfam" id="PF08031">
    <property type="entry name" value="BBE"/>
    <property type="match status" value="1"/>
</dbReference>
<dbReference type="Proteomes" id="UP000027195">
    <property type="component" value="Unassembled WGS sequence"/>
</dbReference>
<gene>
    <name evidence="7" type="ORF">BOTBODRAFT_606786</name>
</gene>
<evidence type="ECO:0000313" key="7">
    <source>
        <dbReference type="EMBL" id="KDQ17432.1"/>
    </source>
</evidence>
<dbReference type="PANTHER" id="PTHR42973:SF39">
    <property type="entry name" value="FAD-BINDING PCMH-TYPE DOMAIN-CONTAINING PROTEIN"/>
    <property type="match status" value="1"/>
</dbReference>
<dbReference type="EMBL" id="KL198024">
    <property type="protein sequence ID" value="KDQ17432.1"/>
    <property type="molecule type" value="Genomic_DNA"/>
</dbReference>
<keyword evidence="5" id="KW-0560">Oxidoreductase</keyword>
<keyword evidence="3" id="KW-0285">Flavoprotein</keyword>
<evidence type="ECO:0000256" key="2">
    <source>
        <dbReference type="ARBA" id="ARBA00005466"/>
    </source>
</evidence>
<sequence>MTSLQDFRSSFKGQITTEGDAEYDITRWAKNAARKAKYVVYPVNAEDVSKAILFAKANCLEIAICGGGHSPSGASSTEGGLVIDLGKKMDGVRIDVEKKLAYVQGGAVWGSVDDASMKHGLVAVGGVVSHTGVGGLTTGGGYGWLSGEHGLAIDNLVSATVVVASGEILTASDTENPDLFWGIRGGGSNFGPVTEFVFKLHEQRMEIYVTELVFPNDRVSQVLDEIVAWGKSQTPKEALHLVFTVPPGGHPCIIVLGMYNGPLEEGEERFKRFVALGPIHNKSGNMPYPQINKAEKHAAVRGQNRLFRGTFVPTFDKELLSRIEPARQKMVVDHPSTVNSAIILECYNPEKVASVPVDATAHAGRHGNRHLSLVLNWNDDGLTSQMRQVSKDAMSNIVLKDTGAYGNLSDADVGSGAERSIELFGKNYPRLASLKKKYDPENIFNKWFAIRPA</sequence>
<dbReference type="PROSITE" id="PS51387">
    <property type="entry name" value="FAD_PCMH"/>
    <property type="match status" value="1"/>
</dbReference>
<evidence type="ECO:0000313" key="8">
    <source>
        <dbReference type="Proteomes" id="UP000027195"/>
    </source>
</evidence>
<dbReference type="GO" id="GO:0016491">
    <property type="term" value="F:oxidoreductase activity"/>
    <property type="evidence" value="ECO:0007669"/>
    <property type="project" value="UniProtKB-KW"/>
</dbReference>
<dbReference type="OrthoDB" id="415825at2759"/>
<dbReference type="SUPFAM" id="SSF56176">
    <property type="entry name" value="FAD-binding/transporter-associated domain-like"/>
    <property type="match status" value="1"/>
</dbReference>
<dbReference type="PANTHER" id="PTHR42973">
    <property type="entry name" value="BINDING OXIDOREDUCTASE, PUTATIVE (AFU_ORTHOLOGUE AFUA_1G17690)-RELATED"/>
    <property type="match status" value="1"/>
</dbReference>
<proteinExistence type="inferred from homology"/>
<dbReference type="InterPro" id="IPR036318">
    <property type="entry name" value="FAD-bd_PCMH-like_sf"/>
</dbReference>
<accession>A0A067MZX0</accession>
<dbReference type="InterPro" id="IPR016166">
    <property type="entry name" value="FAD-bd_PCMH"/>
</dbReference>